<dbReference type="InterPro" id="IPR050238">
    <property type="entry name" value="DNA_Rep/Repair_Clamp_Loader"/>
</dbReference>
<keyword evidence="2" id="KW-0808">Transferase</keyword>
<sequence length="299" mass="33778">MYQWHEGLWQHFRLSQQQGRFHHAQLFHGPSGVGKQELAKQLAQAILCEQHQQLTACGRCKSCLLIAAQTHPDLLCIAPQGQSISVDAIRELADFVHHSAQQGGRKVAVIANAHKMTHSAANALLKTLEEPNTGRYLLLTSDDLSQLSATILSRCNKVQVTVTDPQHAQQWLQNILPQEQVFPWLTHFAHQPLKIAMWFNEGVFEKVDLLYRFACDIKASHNFNQVQGILNDHPELLEVFCVFMQQKLKAKLLEGLSYQAYSEGQAALNQFMSDTRQILGLNQSLGLNKLMNTIKNIIE</sequence>
<keyword evidence="2" id="KW-0548">Nucleotidyltransferase</keyword>
<evidence type="ECO:0000256" key="2">
    <source>
        <dbReference type="ARBA" id="ARBA00022932"/>
    </source>
</evidence>
<keyword evidence="5" id="KW-1185">Reference proteome</keyword>
<protein>
    <recommendedName>
        <fullName evidence="1">DNA-directed DNA polymerase</fullName>
        <ecNumber evidence="1">2.7.7.7</ecNumber>
    </recommendedName>
</protein>
<comment type="caution">
    <text evidence="4">The sequence shown here is derived from an EMBL/GenBank/DDBJ whole genome shotgun (WGS) entry which is preliminary data.</text>
</comment>
<proteinExistence type="predicted"/>
<dbReference type="PANTHER" id="PTHR11669">
    <property type="entry name" value="REPLICATION FACTOR C / DNA POLYMERASE III GAMMA-TAU SUBUNIT"/>
    <property type="match status" value="1"/>
</dbReference>
<organism evidence="4 5">
    <name type="scientific">Pseudoalteromonas amylolytica</name>
    <dbReference type="NCBI Taxonomy" id="1859457"/>
    <lineage>
        <taxon>Bacteria</taxon>
        <taxon>Pseudomonadati</taxon>
        <taxon>Pseudomonadota</taxon>
        <taxon>Gammaproteobacteria</taxon>
        <taxon>Alteromonadales</taxon>
        <taxon>Pseudoalteromonadaceae</taxon>
        <taxon>Pseudoalteromonas</taxon>
    </lineage>
</organism>
<dbReference type="STRING" id="1859457.BET10_10855"/>
<dbReference type="GO" id="GO:0009360">
    <property type="term" value="C:DNA polymerase III complex"/>
    <property type="evidence" value="ECO:0007669"/>
    <property type="project" value="TreeGrafter"/>
</dbReference>
<evidence type="ECO:0000313" key="4">
    <source>
        <dbReference type="EMBL" id="OHU91318.1"/>
    </source>
</evidence>
<dbReference type="Gene3D" id="3.40.50.300">
    <property type="entry name" value="P-loop containing nucleotide triphosphate hydrolases"/>
    <property type="match status" value="1"/>
</dbReference>
<dbReference type="Pfam" id="PF13177">
    <property type="entry name" value="DNA_pol3_delta2"/>
    <property type="match status" value="1"/>
</dbReference>
<dbReference type="GO" id="GO:0006261">
    <property type="term" value="P:DNA-templated DNA replication"/>
    <property type="evidence" value="ECO:0007669"/>
    <property type="project" value="TreeGrafter"/>
</dbReference>
<accession>A0A1S1MWQ5</accession>
<evidence type="ECO:0000313" key="5">
    <source>
        <dbReference type="Proteomes" id="UP000179786"/>
    </source>
</evidence>
<gene>
    <name evidence="4" type="ORF">BET10_10855</name>
</gene>
<dbReference type="EMBL" id="MKJU01000025">
    <property type="protein sequence ID" value="OHU91318.1"/>
    <property type="molecule type" value="Genomic_DNA"/>
</dbReference>
<dbReference type="GO" id="GO:0003887">
    <property type="term" value="F:DNA-directed DNA polymerase activity"/>
    <property type="evidence" value="ECO:0007669"/>
    <property type="project" value="UniProtKB-KW"/>
</dbReference>
<reference evidence="4 5" key="1">
    <citation type="submission" date="2016-09" db="EMBL/GenBank/DDBJ databases">
        <title>Pseudoalteromonas amylolytica sp. nov., isolated from the surface seawater.</title>
        <authorList>
            <person name="Wu Y.-H."/>
            <person name="Cheng H."/>
            <person name="Jin X.-B."/>
            <person name="Wang C.-S."/>
            <person name="Xu X.-W."/>
        </authorList>
    </citation>
    <scope>NUCLEOTIDE SEQUENCE [LARGE SCALE GENOMIC DNA]</scope>
    <source>
        <strain evidence="4 5">JW1</strain>
    </source>
</reference>
<dbReference type="GO" id="GO:0008408">
    <property type="term" value="F:3'-5' exonuclease activity"/>
    <property type="evidence" value="ECO:0007669"/>
    <property type="project" value="InterPro"/>
</dbReference>
<dbReference type="Proteomes" id="UP000179786">
    <property type="component" value="Unassembled WGS sequence"/>
</dbReference>
<evidence type="ECO:0000256" key="1">
    <source>
        <dbReference type="ARBA" id="ARBA00012417"/>
    </source>
</evidence>
<keyword evidence="2" id="KW-0239">DNA-directed DNA polymerase</keyword>
<comment type="catalytic activity">
    <reaction evidence="3">
        <text>DNA(n) + a 2'-deoxyribonucleoside 5'-triphosphate = DNA(n+1) + diphosphate</text>
        <dbReference type="Rhea" id="RHEA:22508"/>
        <dbReference type="Rhea" id="RHEA-COMP:17339"/>
        <dbReference type="Rhea" id="RHEA-COMP:17340"/>
        <dbReference type="ChEBI" id="CHEBI:33019"/>
        <dbReference type="ChEBI" id="CHEBI:61560"/>
        <dbReference type="ChEBI" id="CHEBI:173112"/>
        <dbReference type="EC" id="2.7.7.7"/>
    </reaction>
</comment>
<dbReference type="EC" id="2.7.7.7" evidence="1"/>
<dbReference type="NCBIfam" id="TIGR00678">
    <property type="entry name" value="holB"/>
    <property type="match status" value="1"/>
</dbReference>
<dbReference type="InterPro" id="IPR027417">
    <property type="entry name" value="P-loop_NTPase"/>
</dbReference>
<dbReference type="InterPro" id="IPR004622">
    <property type="entry name" value="DNA_pol_HolB"/>
</dbReference>
<dbReference type="OrthoDB" id="9811073at2"/>
<evidence type="ECO:0000256" key="3">
    <source>
        <dbReference type="ARBA" id="ARBA00049244"/>
    </source>
</evidence>
<name>A0A1S1MWQ5_9GAMM</name>
<dbReference type="RefSeq" id="WP_070985145.1">
    <property type="nucleotide sequence ID" value="NZ_MKJU01000025.1"/>
</dbReference>
<dbReference type="PANTHER" id="PTHR11669:SF8">
    <property type="entry name" value="DNA POLYMERASE III SUBUNIT DELTA"/>
    <property type="match status" value="1"/>
</dbReference>
<dbReference type="AlphaFoldDB" id="A0A1S1MWQ5"/>
<dbReference type="SUPFAM" id="SSF52540">
    <property type="entry name" value="P-loop containing nucleoside triphosphate hydrolases"/>
    <property type="match status" value="1"/>
</dbReference>